<accession>A0AAN6N6G5</accession>
<sequence length="257" mass="28320">MSVPESTYRPRSTVGGSPPPSPTTASPPEPTATAAATAAASPQDDASFEPEAIMFPVWPWDIPPATIDTTKLVTWTQHVYFPSHAKSPILEKVVYTTGRRPVTSTITRWSAVTKPPHSTISTIVPWDQRDDPHKWPVIPTLTTVTVPVPAAAPTPTPVIAARRDAEAGPIYPLVVVPTVTYPAAAAPTNPLARVEEAQRVNFAGPWEKWDIASMTVLACFFGMFVVLMLYDAWEKYLNRDRKSFKNWLLRRDEPEPL</sequence>
<keyword evidence="2" id="KW-0472">Membrane</keyword>
<evidence type="ECO:0000313" key="4">
    <source>
        <dbReference type="Proteomes" id="UP001303473"/>
    </source>
</evidence>
<evidence type="ECO:0000256" key="2">
    <source>
        <dbReference type="SAM" id="Phobius"/>
    </source>
</evidence>
<evidence type="ECO:0000313" key="3">
    <source>
        <dbReference type="EMBL" id="KAK3939999.1"/>
    </source>
</evidence>
<keyword evidence="4" id="KW-1185">Reference proteome</keyword>
<feature type="compositionally biased region" description="Pro residues" evidence="1">
    <location>
        <begin position="17"/>
        <end position="30"/>
    </location>
</feature>
<feature type="transmembrane region" description="Helical" evidence="2">
    <location>
        <begin position="211"/>
        <end position="233"/>
    </location>
</feature>
<proteinExistence type="predicted"/>
<dbReference type="EMBL" id="MU853802">
    <property type="protein sequence ID" value="KAK3939999.1"/>
    <property type="molecule type" value="Genomic_DNA"/>
</dbReference>
<feature type="compositionally biased region" description="Low complexity" evidence="1">
    <location>
        <begin position="31"/>
        <end position="42"/>
    </location>
</feature>
<dbReference type="AlphaFoldDB" id="A0AAN6N6G5"/>
<evidence type="ECO:0000256" key="1">
    <source>
        <dbReference type="SAM" id="MobiDB-lite"/>
    </source>
</evidence>
<gene>
    <name evidence="3" type="ORF">QBC46DRAFT_436301</name>
</gene>
<feature type="region of interest" description="Disordered" evidence="1">
    <location>
        <begin position="1"/>
        <end position="45"/>
    </location>
</feature>
<keyword evidence="2" id="KW-0812">Transmembrane</keyword>
<keyword evidence="2" id="KW-1133">Transmembrane helix</keyword>
<reference evidence="4" key="1">
    <citation type="journal article" date="2023" name="Mol. Phylogenet. Evol.">
        <title>Genome-scale phylogeny and comparative genomics of the fungal order Sordariales.</title>
        <authorList>
            <person name="Hensen N."/>
            <person name="Bonometti L."/>
            <person name="Westerberg I."/>
            <person name="Brannstrom I.O."/>
            <person name="Guillou S."/>
            <person name="Cros-Aarteil S."/>
            <person name="Calhoun S."/>
            <person name="Haridas S."/>
            <person name="Kuo A."/>
            <person name="Mondo S."/>
            <person name="Pangilinan J."/>
            <person name="Riley R."/>
            <person name="LaButti K."/>
            <person name="Andreopoulos B."/>
            <person name="Lipzen A."/>
            <person name="Chen C."/>
            <person name="Yan M."/>
            <person name="Daum C."/>
            <person name="Ng V."/>
            <person name="Clum A."/>
            <person name="Steindorff A."/>
            <person name="Ohm R.A."/>
            <person name="Martin F."/>
            <person name="Silar P."/>
            <person name="Natvig D.O."/>
            <person name="Lalanne C."/>
            <person name="Gautier V."/>
            <person name="Ament-Velasquez S.L."/>
            <person name="Kruys A."/>
            <person name="Hutchinson M.I."/>
            <person name="Powell A.J."/>
            <person name="Barry K."/>
            <person name="Miller A.N."/>
            <person name="Grigoriev I.V."/>
            <person name="Debuchy R."/>
            <person name="Gladieux P."/>
            <person name="Hiltunen Thoren M."/>
            <person name="Johannesson H."/>
        </authorList>
    </citation>
    <scope>NUCLEOTIDE SEQUENCE [LARGE SCALE GENOMIC DNA]</scope>
    <source>
        <strain evidence="4">CBS 340.73</strain>
    </source>
</reference>
<organism evidence="3 4">
    <name type="scientific">Diplogelasinospora grovesii</name>
    <dbReference type="NCBI Taxonomy" id="303347"/>
    <lineage>
        <taxon>Eukaryota</taxon>
        <taxon>Fungi</taxon>
        <taxon>Dikarya</taxon>
        <taxon>Ascomycota</taxon>
        <taxon>Pezizomycotina</taxon>
        <taxon>Sordariomycetes</taxon>
        <taxon>Sordariomycetidae</taxon>
        <taxon>Sordariales</taxon>
        <taxon>Diplogelasinosporaceae</taxon>
        <taxon>Diplogelasinospora</taxon>
    </lineage>
</organism>
<comment type="caution">
    <text evidence="3">The sequence shown here is derived from an EMBL/GenBank/DDBJ whole genome shotgun (WGS) entry which is preliminary data.</text>
</comment>
<protein>
    <submittedName>
        <fullName evidence="3">Uncharacterized protein</fullName>
    </submittedName>
</protein>
<dbReference type="Proteomes" id="UP001303473">
    <property type="component" value="Unassembled WGS sequence"/>
</dbReference>
<name>A0AAN6N6G5_9PEZI</name>